<organism evidence="2 3">
    <name type="scientific">Spiroplasma eriocheiris</name>
    <dbReference type="NCBI Taxonomy" id="315358"/>
    <lineage>
        <taxon>Bacteria</taxon>
        <taxon>Bacillati</taxon>
        <taxon>Mycoplasmatota</taxon>
        <taxon>Mollicutes</taxon>
        <taxon>Entomoplasmatales</taxon>
        <taxon>Spiroplasmataceae</taxon>
        <taxon>Spiroplasma</taxon>
    </lineage>
</organism>
<gene>
    <name evidence="2" type="ORF">SERIO_v1c09200</name>
</gene>
<reference evidence="3" key="2">
    <citation type="submission" date="2015-06" db="EMBL/GenBank/DDBJ databases">
        <title>Complete genome sequence of Spiroplasma eriocheiris TDA-040725-5 (DSM 21848).</title>
        <authorList>
            <person name="Lo W.-S."/>
            <person name="Kuo C.-H."/>
        </authorList>
    </citation>
    <scope>NUCLEOTIDE SEQUENCE [LARGE SCALE GENOMIC DNA]</scope>
    <source>
        <strain evidence="3">TDA-040725-5</strain>
    </source>
</reference>
<dbReference type="PATRIC" id="fig|743698.3.peg.929"/>
<feature type="transmembrane region" description="Helical" evidence="1">
    <location>
        <begin position="371"/>
        <end position="393"/>
    </location>
</feature>
<feature type="transmembrane region" description="Helical" evidence="1">
    <location>
        <begin position="243"/>
        <end position="267"/>
    </location>
</feature>
<keyword evidence="1" id="KW-0812">Transmembrane</keyword>
<dbReference type="EMBL" id="CP011856">
    <property type="protein sequence ID" value="AKM54480.1"/>
    <property type="molecule type" value="Genomic_DNA"/>
</dbReference>
<keyword evidence="3" id="KW-1185">Reference proteome</keyword>
<reference evidence="2 3" key="1">
    <citation type="journal article" date="2015" name="Genome Biol. Evol.">
        <title>Found and Lost: The Fates of Horizontally Acquired Genes in Arthropod-Symbiotic Spiroplasma.</title>
        <authorList>
            <person name="Lo W.S."/>
            <person name="Gasparich G.E."/>
            <person name="Kuo C.H."/>
        </authorList>
    </citation>
    <scope>NUCLEOTIDE SEQUENCE [LARGE SCALE GENOMIC DNA]</scope>
    <source>
        <strain evidence="3">TDA-040725-5</strain>
    </source>
</reference>
<feature type="transmembrane region" description="Helical" evidence="1">
    <location>
        <begin position="173"/>
        <end position="191"/>
    </location>
</feature>
<accession>A0A0H3XIX5</accession>
<dbReference type="STRING" id="315358.SERIO_v1c09200"/>
<feature type="transmembrane region" description="Helical" evidence="1">
    <location>
        <begin position="132"/>
        <end position="153"/>
    </location>
</feature>
<dbReference type="RefSeq" id="WP_079450804.1">
    <property type="nucleotide sequence ID" value="NZ_CP011856.1"/>
</dbReference>
<proteinExistence type="predicted"/>
<feature type="transmembrane region" description="Helical" evidence="1">
    <location>
        <begin position="405"/>
        <end position="426"/>
    </location>
</feature>
<keyword evidence="1" id="KW-1133">Transmembrane helix</keyword>
<feature type="transmembrane region" description="Helical" evidence="1">
    <location>
        <begin position="273"/>
        <end position="298"/>
    </location>
</feature>
<feature type="transmembrane region" description="Helical" evidence="1">
    <location>
        <begin position="90"/>
        <end position="112"/>
    </location>
</feature>
<evidence type="ECO:0000256" key="1">
    <source>
        <dbReference type="SAM" id="Phobius"/>
    </source>
</evidence>
<keyword evidence="1" id="KW-0472">Membrane</keyword>
<evidence type="ECO:0000313" key="3">
    <source>
        <dbReference type="Proteomes" id="UP000035661"/>
    </source>
</evidence>
<dbReference type="KEGG" id="seri:SERIO_v1c09200"/>
<evidence type="ECO:0000313" key="2">
    <source>
        <dbReference type="EMBL" id="AKM54480.1"/>
    </source>
</evidence>
<dbReference type="Proteomes" id="UP000035661">
    <property type="component" value="Chromosome"/>
</dbReference>
<dbReference type="AlphaFoldDB" id="A0A0H3XIX5"/>
<feature type="transmembrane region" description="Helical" evidence="1">
    <location>
        <begin position="197"/>
        <end position="222"/>
    </location>
</feature>
<sequence>MSTRRGIISIFIGAFTSLIGTAFQFTLMYLLIQSYGTQFNGFIKNSIAIVSFLGGVEGGIGVLTVIFLMKPLMQKDWRKANEIINTAKHQYKIGGIVGLVLLAIIALVYSGYTFIVEKDFGVAWNNGTKDSYPYWKMLIIMLTIGSKNLLALFWTGCYENLMQADQNNYMRRLILMICDLIVYAIIFYLISITVDPVFAFLIFLGYSGMKSSLIILFVKLHYPWIRIYKQKDNMQLVKASNIVALKNIGETLFLNADVIIVALLLGLNISSTLSLYMTIAVGVRSIMLILINSFKEFFASWTTKNGRINWSSYVKFETYAFMIGGFLFVNQFILSPYFVNALYAPQIISGLKEWTNQEYQVFREIFYKPTFSLLVALSSVFIVISEPANVLVYAKANYKQTAKPIFYFGIINVILSVFFAVIFRFVANNYVLALYSILVITCVISCARFGYLWFYNWIFLTYNSSFKGVFRNWMILIIPIIVAILVNYLYMTKEYNPINIFDFRDWNNIPAQISVVWGWGKLLTIFFGILGSSIVLICINSLLWAPTSVRGIFLRLPIVYRIWTKRQAKLRTRRKEKYVDELIQLQEPENPYEKIWEREEKLDASRKKLDQAQDLEPKQEIYKLRG</sequence>
<name>A0A0H3XIX5_9MOLU</name>
<feature type="transmembrane region" description="Helical" evidence="1">
    <location>
        <begin position="432"/>
        <end position="458"/>
    </location>
</feature>
<feature type="transmembrane region" description="Helical" evidence="1">
    <location>
        <begin position="470"/>
        <end position="490"/>
    </location>
</feature>
<protein>
    <recommendedName>
        <fullName evidence="4">Transporter</fullName>
    </recommendedName>
</protein>
<feature type="transmembrane region" description="Helical" evidence="1">
    <location>
        <begin position="522"/>
        <end position="545"/>
    </location>
</feature>
<feature type="transmembrane region" description="Helical" evidence="1">
    <location>
        <begin position="47"/>
        <end position="69"/>
    </location>
</feature>
<feature type="transmembrane region" description="Helical" evidence="1">
    <location>
        <begin position="7"/>
        <end position="32"/>
    </location>
</feature>
<feature type="transmembrane region" description="Helical" evidence="1">
    <location>
        <begin position="319"/>
        <end position="339"/>
    </location>
</feature>
<evidence type="ECO:0008006" key="4">
    <source>
        <dbReference type="Google" id="ProtNLM"/>
    </source>
</evidence>